<dbReference type="OrthoDB" id="9794148at2"/>
<dbReference type="RefSeq" id="WP_015358274.1">
    <property type="nucleotide sequence ID" value="NZ_CP014672.1"/>
</dbReference>
<keyword evidence="9" id="KW-0969">Cilium</keyword>
<comment type="similarity">
    <text evidence="2">Belongs to the flagella basal body rod proteins family.</text>
</comment>
<dbReference type="InterPro" id="IPR010930">
    <property type="entry name" value="Flg_bb/hook_C_dom"/>
</dbReference>
<dbReference type="PANTHER" id="PTHR30435:SF2">
    <property type="entry name" value="FLAGELLAR BASAL-BODY ROD PROTEIN FLGC"/>
    <property type="match status" value="1"/>
</dbReference>
<evidence type="ECO:0000256" key="5">
    <source>
        <dbReference type="ARBA" id="ARBA00025933"/>
    </source>
</evidence>
<dbReference type="AlphaFoldDB" id="A0A1B1YB72"/>
<gene>
    <name evidence="9" type="primary">flgC</name>
    <name evidence="9" type="ORF">CSTERTH_02575</name>
</gene>
<dbReference type="PROSITE" id="PS00588">
    <property type="entry name" value="FLAGELLA_BB_ROD"/>
    <property type="match status" value="1"/>
</dbReference>
<sequence>MGYFSALHASASALTAQRLRMDIISENIANANTTRTEDATPYRRKTVIFEAMNGNMPFSTYLSEAGSKLSGSSAGGVRVAAIVEDQSPFKSVYDPGHPDADENGMVQMPNVDVVTEMVNLISASRAYEANITSINTTKSMALKALEIGK</sequence>
<evidence type="ECO:0000313" key="9">
    <source>
        <dbReference type="EMBL" id="ANW98004.1"/>
    </source>
</evidence>
<keyword evidence="9" id="KW-0282">Flagellum</keyword>
<evidence type="ECO:0000256" key="3">
    <source>
        <dbReference type="ARBA" id="ARBA00017941"/>
    </source>
</evidence>
<reference evidence="9 10" key="1">
    <citation type="submission" date="2016-02" db="EMBL/GenBank/DDBJ databases">
        <title>Comparison of Clostridium stercorarium subspecies using comparative genomics and transcriptomics.</title>
        <authorList>
            <person name="Schellenberg J."/>
            <person name="Thallinger G."/>
            <person name="Levin D.B."/>
            <person name="Zhang X."/>
            <person name="Alvare G."/>
            <person name="Fristensky B."/>
            <person name="Sparling R."/>
        </authorList>
    </citation>
    <scope>NUCLEOTIDE SEQUENCE [LARGE SCALE GENOMIC DNA]</scope>
    <source>
        <strain evidence="9 10">DSM 2910</strain>
    </source>
</reference>
<dbReference type="NCBIfam" id="TIGR01395">
    <property type="entry name" value="FlgC"/>
    <property type="match status" value="1"/>
</dbReference>
<evidence type="ECO:0000256" key="2">
    <source>
        <dbReference type="ARBA" id="ARBA00009677"/>
    </source>
</evidence>
<protein>
    <recommendedName>
        <fullName evidence="3 6">Flagellar basal-body rod protein FlgC</fullName>
    </recommendedName>
</protein>
<feature type="domain" description="Flagellar basal body rod protein N-terminal" evidence="7">
    <location>
        <begin position="9"/>
        <end position="35"/>
    </location>
</feature>
<dbReference type="PANTHER" id="PTHR30435">
    <property type="entry name" value="FLAGELLAR PROTEIN"/>
    <property type="match status" value="1"/>
</dbReference>
<dbReference type="GO" id="GO:0071978">
    <property type="term" value="P:bacterial-type flagellum-dependent swarming motility"/>
    <property type="evidence" value="ECO:0007669"/>
    <property type="project" value="TreeGrafter"/>
</dbReference>
<accession>A0A1B1YB72</accession>
<evidence type="ECO:0000259" key="8">
    <source>
        <dbReference type="Pfam" id="PF06429"/>
    </source>
</evidence>
<dbReference type="InterPro" id="IPR006299">
    <property type="entry name" value="FlgC"/>
</dbReference>
<dbReference type="GO" id="GO:0030694">
    <property type="term" value="C:bacterial-type flagellum basal body, rod"/>
    <property type="evidence" value="ECO:0007669"/>
    <property type="project" value="UniProtKB-UniRule"/>
</dbReference>
<dbReference type="Pfam" id="PF00460">
    <property type="entry name" value="Flg_bb_rod"/>
    <property type="match status" value="1"/>
</dbReference>
<keyword evidence="4 6" id="KW-0975">Bacterial flagellum</keyword>
<evidence type="ECO:0000256" key="4">
    <source>
        <dbReference type="ARBA" id="ARBA00023143"/>
    </source>
</evidence>
<evidence type="ECO:0000256" key="1">
    <source>
        <dbReference type="ARBA" id="ARBA00004117"/>
    </source>
</evidence>
<dbReference type="EMBL" id="CP014672">
    <property type="protein sequence ID" value="ANW98004.1"/>
    <property type="molecule type" value="Genomic_DNA"/>
</dbReference>
<dbReference type="Pfam" id="PF06429">
    <property type="entry name" value="Flg_bbr_C"/>
    <property type="match status" value="1"/>
</dbReference>
<comment type="subcellular location">
    <subcellularLocation>
        <location evidence="1 6">Bacterial flagellum basal body</location>
    </subcellularLocation>
</comment>
<feature type="domain" description="Flagellar basal-body/hook protein C-terminal" evidence="8">
    <location>
        <begin position="103"/>
        <end position="146"/>
    </location>
</feature>
<comment type="subunit">
    <text evidence="5 6">The basal body constitutes a major portion of the flagellar organelle and consists of four rings (L,P,S, and M) mounted on a central rod. The rod consists of about 26 subunits of FlgG in the distal portion, and FlgB, FlgC and FlgF are thought to build up the proximal portion of the rod with about 6 subunits each.</text>
</comment>
<proteinExistence type="inferred from homology"/>
<evidence type="ECO:0000259" key="7">
    <source>
        <dbReference type="Pfam" id="PF00460"/>
    </source>
</evidence>
<evidence type="ECO:0000256" key="6">
    <source>
        <dbReference type="RuleBase" id="RU362062"/>
    </source>
</evidence>
<dbReference type="InterPro" id="IPR001444">
    <property type="entry name" value="Flag_bb_rod_N"/>
</dbReference>
<dbReference type="Proteomes" id="UP000092971">
    <property type="component" value="Chromosome"/>
</dbReference>
<name>A0A1B1YB72_THEST</name>
<keyword evidence="9" id="KW-0966">Cell projection</keyword>
<dbReference type="InterPro" id="IPR019776">
    <property type="entry name" value="Flagellar_basal_body_rod_CS"/>
</dbReference>
<organism evidence="9 10">
    <name type="scientific">Thermoclostridium stercorarium subsp. thermolacticum DSM 2910</name>
    <dbReference type="NCBI Taxonomy" id="1121336"/>
    <lineage>
        <taxon>Bacteria</taxon>
        <taxon>Bacillati</taxon>
        <taxon>Bacillota</taxon>
        <taxon>Clostridia</taxon>
        <taxon>Eubacteriales</taxon>
        <taxon>Oscillospiraceae</taxon>
        <taxon>Thermoclostridium</taxon>
    </lineage>
</organism>
<evidence type="ECO:0000313" key="10">
    <source>
        <dbReference type="Proteomes" id="UP000092971"/>
    </source>
</evidence>